<dbReference type="Proteomes" id="UP000237347">
    <property type="component" value="Unassembled WGS sequence"/>
</dbReference>
<comment type="caution">
    <text evidence="2">The sequence shown here is derived from an EMBL/GenBank/DDBJ whole genome shotgun (WGS) entry which is preliminary data.</text>
</comment>
<name>A0AAW0K715_QUESU</name>
<gene>
    <name evidence="2" type="ORF">CFP56_024019</name>
</gene>
<organism evidence="2 3">
    <name type="scientific">Quercus suber</name>
    <name type="common">Cork oak</name>
    <dbReference type="NCBI Taxonomy" id="58331"/>
    <lineage>
        <taxon>Eukaryota</taxon>
        <taxon>Viridiplantae</taxon>
        <taxon>Streptophyta</taxon>
        <taxon>Embryophyta</taxon>
        <taxon>Tracheophyta</taxon>
        <taxon>Spermatophyta</taxon>
        <taxon>Magnoliopsida</taxon>
        <taxon>eudicotyledons</taxon>
        <taxon>Gunneridae</taxon>
        <taxon>Pentapetalae</taxon>
        <taxon>rosids</taxon>
        <taxon>fabids</taxon>
        <taxon>Fagales</taxon>
        <taxon>Fagaceae</taxon>
        <taxon>Quercus</taxon>
    </lineage>
</organism>
<evidence type="ECO:0000313" key="3">
    <source>
        <dbReference type="Proteomes" id="UP000237347"/>
    </source>
</evidence>
<dbReference type="AlphaFoldDB" id="A0AAW0K715"/>
<dbReference type="EMBL" id="PKMF04000380">
    <property type="protein sequence ID" value="KAK7834947.1"/>
    <property type="molecule type" value="Genomic_DNA"/>
</dbReference>
<evidence type="ECO:0000256" key="1">
    <source>
        <dbReference type="SAM" id="MobiDB-lite"/>
    </source>
</evidence>
<accession>A0AAW0K715</accession>
<reference evidence="2 3" key="1">
    <citation type="journal article" date="2018" name="Sci. Data">
        <title>The draft genome sequence of cork oak.</title>
        <authorList>
            <person name="Ramos A.M."/>
            <person name="Usie A."/>
            <person name="Barbosa P."/>
            <person name="Barros P.M."/>
            <person name="Capote T."/>
            <person name="Chaves I."/>
            <person name="Simoes F."/>
            <person name="Abreu I."/>
            <person name="Carrasquinho I."/>
            <person name="Faro C."/>
            <person name="Guimaraes J.B."/>
            <person name="Mendonca D."/>
            <person name="Nobrega F."/>
            <person name="Rodrigues L."/>
            <person name="Saibo N.J.M."/>
            <person name="Varela M.C."/>
            <person name="Egas C."/>
            <person name="Matos J."/>
            <person name="Miguel C.M."/>
            <person name="Oliveira M.M."/>
            <person name="Ricardo C.P."/>
            <person name="Goncalves S."/>
        </authorList>
    </citation>
    <scope>NUCLEOTIDE SEQUENCE [LARGE SCALE GENOMIC DNA]</scope>
    <source>
        <strain evidence="3">cv. HL8</strain>
    </source>
</reference>
<proteinExistence type="predicted"/>
<feature type="region of interest" description="Disordered" evidence="1">
    <location>
        <begin position="1"/>
        <end position="35"/>
    </location>
</feature>
<protein>
    <submittedName>
        <fullName evidence="2">Uncharacterized protein</fullName>
    </submittedName>
</protein>
<sequence>MHHPAPTACGALRADSVGAKPNMEQQHQHNKRKRKPVFVFGNYKNYYGYRVIFLTHPLEKQSQIKGPNKMLPKSIS</sequence>
<evidence type="ECO:0000313" key="2">
    <source>
        <dbReference type="EMBL" id="KAK7834947.1"/>
    </source>
</evidence>
<keyword evidence="3" id="KW-1185">Reference proteome</keyword>